<dbReference type="InterPro" id="IPR001647">
    <property type="entry name" value="HTH_TetR"/>
</dbReference>
<dbReference type="Gene3D" id="1.10.357.10">
    <property type="entry name" value="Tetracycline Repressor, domain 2"/>
    <property type="match status" value="1"/>
</dbReference>
<name>A0A850PF39_9MYCO</name>
<organism evidence="4 5">
    <name type="scientific">Mycolicibacterium hippocampi</name>
    <dbReference type="NCBI Taxonomy" id="659824"/>
    <lineage>
        <taxon>Bacteria</taxon>
        <taxon>Bacillati</taxon>
        <taxon>Actinomycetota</taxon>
        <taxon>Actinomycetes</taxon>
        <taxon>Mycobacteriales</taxon>
        <taxon>Mycobacteriaceae</taxon>
        <taxon>Mycolicibacterium</taxon>
    </lineage>
</organism>
<dbReference type="RefSeq" id="WP_178357101.1">
    <property type="nucleotide sequence ID" value="NZ_JABFYL010000005.1"/>
</dbReference>
<accession>A0A850PF39</accession>
<dbReference type="InterPro" id="IPR009057">
    <property type="entry name" value="Homeodomain-like_sf"/>
</dbReference>
<evidence type="ECO:0000256" key="2">
    <source>
        <dbReference type="PROSITE-ProRule" id="PRU00335"/>
    </source>
</evidence>
<dbReference type="GO" id="GO:0003700">
    <property type="term" value="F:DNA-binding transcription factor activity"/>
    <property type="evidence" value="ECO:0007669"/>
    <property type="project" value="TreeGrafter"/>
</dbReference>
<dbReference type="SUPFAM" id="SSF48498">
    <property type="entry name" value="Tetracyclin repressor-like, C-terminal domain"/>
    <property type="match status" value="1"/>
</dbReference>
<dbReference type="Proteomes" id="UP000570517">
    <property type="component" value="Unassembled WGS sequence"/>
</dbReference>
<keyword evidence="5" id="KW-1185">Reference proteome</keyword>
<feature type="domain" description="HTH tetR-type" evidence="3">
    <location>
        <begin position="12"/>
        <end position="72"/>
    </location>
</feature>
<dbReference type="PROSITE" id="PS50977">
    <property type="entry name" value="HTH_TETR_2"/>
    <property type="match status" value="1"/>
</dbReference>
<dbReference type="PANTHER" id="PTHR30055">
    <property type="entry name" value="HTH-TYPE TRANSCRIPTIONAL REGULATOR RUTR"/>
    <property type="match status" value="1"/>
</dbReference>
<dbReference type="PRINTS" id="PR00455">
    <property type="entry name" value="HTHTETR"/>
</dbReference>
<keyword evidence="1 2" id="KW-0238">DNA-binding</keyword>
<dbReference type="GO" id="GO:0000976">
    <property type="term" value="F:transcription cis-regulatory region binding"/>
    <property type="evidence" value="ECO:0007669"/>
    <property type="project" value="TreeGrafter"/>
</dbReference>
<dbReference type="Pfam" id="PF00440">
    <property type="entry name" value="TetR_N"/>
    <property type="match status" value="1"/>
</dbReference>
<dbReference type="InterPro" id="IPR050109">
    <property type="entry name" value="HTH-type_TetR-like_transc_reg"/>
</dbReference>
<proteinExistence type="predicted"/>
<protein>
    <submittedName>
        <fullName evidence="4">Transcriptional regulator, AcrR family</fullName>
    </submittedName>
</protein>
<dbReference type="InterPro" id="IPR036271">
    <property type="entry name" value="Tet_transcr_reg_TetR-rel_C_sf"/>
</dbReference>
<feature type="DNA-binding region" description="H-T-H motif" evidence="2">
    <location>
        <begin position="35"/>
        <end position="54"/>
    </location>
</feature>
<evidence type="ECO:0000313" key="4">
    <source>
        <dbReference type="EMBL" id="NVN48662.1"/>
    </source>
</evidence>
<reference evidence="4 5" key="1">
    <citation type="submission" date="2020-05" db="EMBL/GenBank/DDBJ databases">
        <title>Draft genome sequence of Mycobacterium hippocampi DL, isolated from European seabass, Dicentrarchus labrax, reared in fish farms.</title>
        <authorList>
            <person name="Stathopoulou P."/>
            <person name="Asimakis E."/>
            <person name="Tzokas K."/>
            <person name="Batargias C."/>
            <person name="Tsiamis G."/>
        </authorList>
    </citation>
    <scope>NUCLEOTIDE SEQUENCE [LARGE SCALE GENOMIC DNA]</scope>
    <source>
        <strain evidence="4 5">DL</strain>
    </source>
</reference>
<dbReference type="AlphaFoldDB" id="A0A850PF39"/>
<comment type="caution">
    <text evidence="4">The sequence shown here is derived from an EMBL/GenBank/DDBJ whole genome shotgun (WGS) entry which is preliminary data.</text>
</comment>
<dbReference type="SUPFAM" id="SSF46689">
    <property type="entry name" value="Homeodomain-like"/>
    <property type="match status" value="1"/>
</dbReference>
<dbReference type="PANTHER" id="PTHR30055:SF146">
    <property type="entry name" value="HTH-TYPE TRANSCRIPTIONAL DUAL REGULATOR CECR"/>
    <property type="match status" value="1"/>
</dbReference>
<evidence type="ECO:0000259" key="3">
    <source>
        <dbReference type="PROSITE" id="PS50977"/>
    </source>
</evidence>
<dbReference type="EMBL" id="JABFYL010000005">
    <property type="protein sequence ID" value="NVN48662.1"/>
    <property type="molecule type" value="Genomic_DNA"/>
</dbReference>
<evidence type="ECO:0000313" key="5">
    <source>
        <dbReference type="Proteomes" id="UP000570517"/>
    </source>
</evidence>
<sequence length="212" mass="23866">MAERWTRQRRMEHTRSLLLDAAQEVFAKQGFGGAALEDIAEVAGYTRGAIYSHFGTKEDLFLAVIERHIKRFLDSFADVIASFEGLDTLDIDKLAQRWRDLTIAGPDSAALGYEFSLFLLRNPEARERLRVQREEAVSSLAEYITVHIERLGGTLQIPAESLARLLIASNEGITIFGHIDGEDLYAPFLRMVMANVSSKPVAPRRSRTRQSE</sequence>
<evidence type="ECO:0000256" key="1">
    <source>
        <dbReference type="ARBA" id="ARBA00023125"/>
    </source>
</evidence>
<gene>
    <name evidence="4" type="ORF">HLY00_4821</name>
</gene>